<dbReference type="GO" id="GO:0005829">
    <property type="term" value="C:cytosol"/>
    <property type="evidence" value="ECO:0007669"/>
    <property type="project" value="TreeGrafter"/>
</dbReference>
<organism evidence="2 3">
    <name type="scientific">Cyclospora cayetanensis</name>
    <dbReference type="NCBI Taxonomy" id="88456"/>
    <lineage>
        <taxon>Eukaryota</taxon>
        <taxon>Sar</taxon>
        <taxon>Alveolata</taxon>
        <taxon>Apicomplexa</taxon>
        <taxon>Conoidasida</taxon>
        <taxon>Coccidia</taxon>
        <taxon>Eucoccidiorida</taxon>
        <taxon>Eimeriorina</taxon>
        <taxon>Eimeriidae</taxon>
        <taxon>Cyclospora</taxon>
    </lineage>
</organism>
<reference evidence="2 3" key="1">
    <citation type="journal article" date="2016" name="BMC Genomics">
        <title>Comparative genomics reveals Cyclospora cayetanensis possesses coccidia-like metabolism and invasion components but unique surface antigens.</title>
        <authorList>
            <person name="Liu S."/>
            <person name="Wang L."/>
            <person name="Zheng H."/>
            <person name="Xu Z."/>
            <person name="Roellig D.M."/>
            <person name="Li N."/>
            <person name="Frace M.A."/>
            <person name="Tang K."/>
            <person name="Arrowood M.J."/>
            <person name="Moss D.M."/>
            <person name="Zhang L."/>
            <person name="Feng Y."/>
            <person name="Xiao L."/>
        </authorList>
    </citation>
    <scope>NUCLEOTIDE SEQUENCE [LARGE SCALE GENOMIC DNA]</scope>
    <source>
        <strain evidence="2 3">CHN_HEN01</strain>
    </source>
</reference>
<dbReference type="Gene3D" id="3.30.1240.10">
    <property type="match status" value="1"/>
</dbReference>
<dbReference type="PANTHER" id="PTHR10000:SF8">
    <property type="entry name" value="HAD SUPERFAMILY HYDROLASE-LIKE, TYPE 3"/>
    <property type="match status" value="1"/>
</dbReference>
<evidence type="ECO:0000313" key="3">
    <source>
        <dbReference type="Proteomes" id="UP000095192"/>
    </source>
</evidence>
<dbReference type="Pfam" id="PF08282">
    <property type="entry name" value="Hydrolase_3"/>
    <property type="match status" value="1"/>
</dbReference>
<dbReference type="Proteomes" id="UP000095192">
    <property type="component" value="Unassembled WGS sequence"/>
</dbReference>
<evidence type="ECO:0000313" key="2">
    <source>
        <dbReference type="EMBL" id="OEH77332.1"/>
    </source>
</evidence>
<accession>A0A1D3D1L4</accession>
<dbReference type="GO" id="GO:0000287">
    <property type="term" value="F:magnesium ion binding"/>
    <property type="evidence" value="ECO:0007669"/>
    <property type="project" value="TreeGrafter"/>
</dbReference>
<keyword evidence="3" id="KW-1185">Reference proteome</keyword>
<dbReference type="Gene3D" id="3.40.50.1000">
    <property type="entry name" value="HAD superfamily/HAD-like"/>
    <property type="match status" value="1"/>
</dbReference>
<proteinExistence type="predicted"/>
<dbReference type="InterPro" id="IPR016181">
    <property type="entry name" value="Acyl_CoA_acyltransferase"/>
</dbReference>
<dbReference type="VEuPathDB" id="ToxoDB:LOC34620417"/>
<gene>
    <name evidence="2" type="ORF">cyc_03776</name>
</gene>
<dbReference type="GO" id="GO:0016791">
    <property type="term" value="F:phosphatase activity"/>
    <property type="evidence" value="ECO:0007669"/>
    <property type="project" value="TreeGrafter"/>
</dbReference>
<comment type="caution">
    <text evidence="2">The sequence shown here is derived from an EMBL/GenBank/DDBJ whole genome shotgun (WGS) entry which is preliminary data.</text>
</comment>
<evidence type="ECO:0000256" key="1">
    <source>
        <dbReference type="SAM" id="MobiDB-lite"/>
    </source>
</evidence>
<dbReference type="InterPro" id="IPR036412">
    <property type="entry name" value="HAD-like_sf"/>
</dbReference>
<dbReference type="SUPFAM" id="SSF55729">
    <property type="entry name" value="Acyl-CoA N-acyltransferases (Nat)"/>
    <property type="match status" value="1"/>
</dbReference>
<dbReference type="InterPro" id="IPR042203">
    <property type="entry name" value="Leu/Phe-tRNA_Trfase_C"/>
</dbReference>
<dbReference type="EMBL" id="JROU02001125">
    <property type="protein sequence ID" value="OEH77332.1"/>
    <property type="molecule type" value="Genomic_DNA"/>
</dbReference>
<dbReference type="InParanoid" id="A0A1D3D1L4"/>
<dbReference type="AlphaFoldDB" id="A0A1D3D1L4"/>
<name>A0A1D3D1L4_9EIME</name>
<protein>
    <submittedName>
        <fullName evidence="2">Haloacid dehalogenase-like hydrolase family member protein</fullName>
    </submittedName>
</protein>
<dbReference type="InterPro" id="IPR023214">
    <property type="entry name" value="HAD_sf"/>
</dbReference>
<dbReference type="SUPFAM" id="SSF56784">
    <property type="entry name" value="HAD-like"/>
    <property type="match status" value="1"/>
</dbReference>
<dbReference type="VEuPathDB" id="ToxoDB:cyc_03776"/>
<dbReference type="PANTHER" id="PTHR10000">
    <property type="entry name" value="PHOSPHOSERINE PHOSPHATASE"/>
    <property type="match status" value="1"/>
</dbReference>
<sequence>MGWSARRDLRAALRGVQEPEAAKDLEKWNTSTPMGQRRATMSLQLISAFKCDSYNLYFDWLVWQFPADASGSFSWAHEASPCAYARLCRAGFLPVAESFHHSSSASSQEQTVLLLPKLHFERMCLLLNTEVGRLPAPKSLRRKARHFLFSVDKAFDEEMRLAAVIVRYWVAVCAVMGKTGCGGLSDRLPDELGSLLLEGLKGRSKVSAHSSSAACSSRDHLCAPDVKVHSFEIWTRLCDLERLRLLPLKPQRELNTASTRQTVVEASAVFSTAEASEGPGAAGPDLSEVLSSLGSSSIVGAPSSSYKGLCLVAGEIGVSVGQVYTSLTAFTDADSAGAAQIAAVRLLLRTAGVCPVVRRAVGYQLLDFGMPLPYKETLGAKRLPRHLFLKLFKKLRERETVALDAAMQQCCQAVLRSKKDLEGTTDGNEKDREKEQDGHKEKKLEEDQEKNVELRRGCEAKRKRTSGILGAIPQTEKTERDIRLPQGFWGCCELLQLLGNTQNAPKACARFKIGRAGVRPHSLPTLEGKCHLKTCALETFCILLSFPFVDFLPFVRLPDSTKMEPPRISLVLFLLLPVFAAAISPNSEAILEHLEKPVSLPPPPRPIRLILSDFDGTLTGEQGRFVEENIRGILLARKLGIQCGFSTGRGPSNIKRAIGEHAMGLSASSFNGSSDAEDGSAKSLLTPGIFMNGAFVVGENGEIVHDGPFSKDLHERLVEAFKRHGFSSFEYEKISKEEAILNPRIAEMPQTESAMKTHESEYAEEEMTPYYALSVHADSALIDEARSVLEQQFEGELEFTKWRSNALGAHRKGFSKGSGVIALCQALGLSPEEVLVMGDAENDLSMFSVAGTAVAVGNAMPVVKNAADFVTVDSSQGALLAVVKEIQQLGYYPGASKVNGDQKE</sequence>
<dbReference type="Gene3D" id="3.40.630.70">
    <property type="entry name" value="Leucyl/phenylalanyl-tRNA-protein transferase, C-terminal domain"/>
    <property type="match status" value="1"/>
</dbReference>
<dbReference type="VEuPathDB" id="ToxoDB:LOC113147332"/>
<feature type="region of interest" description="Disordered" evidence="1">
    <location>
        <begin position="421"/>
        <end position="449"/>
    </location>
</feature>